<keyword evidence="3" id="KW-1185">Reference proteome</keyword>
<evidence type="ECO:0000313" key="2">
    <source>
        <dbReference type="EMBL" id="GAF43703.1"/>
    </source>
</evidence>
<dbReference type="RefSeq" id="WP_037228651.1">
    <property type="nucleotide sequence ID" value="NZ_BAWF01000009.1"/>
</dbReference>
<feature type="region of interest" description="Disordered" evidence="1">
    <location>
        <begin position="153"/>
        <end position="185"/>
    </location>
</feature>
<dbReference type="AlphaFoldDB" id="X0PMK9"/>
<name>X0PMK9_RHOWR</name>
<organism evidence="2 3">
    <name type="scientific">Rhodococcus wratislaviensis NBRC 100605</name>
    <dbReference type="NCBI Taxonomy" id="1219028"/>
    <lineage>
        <taxon>Bacteria</taxon>
        <taxon>Bacillati</taxon>
        <taxon>Actinomycetota</taxon>
        <taxon>Actinomycetes</taxon>
        <taxon>Mycobacteriales</taxon>
        <taxon>Nocardiaceae</taxon>
        <taxon>Rhodococcus</taxon>
    </lineage>
</organism>
<sequence>MNNRPGPVSEQSVTLVMDYGQFCVSGGLGDIDAELELLEQALATQPCAGDGNSFVVLSPHQNNFEMPVAVEVWDTRPPADREEWQQVCEGKLHVSSDGQVVLTSPTDTFTSCEVPGGDYLVEVSGRGFVNYGWPGTTTPDDVWRIRLWPDDGADPRPPQQWNMPGYGVPESSPPHETSAEQKQHDADPEWITVFEPGGGRLVRTSELRAQADEAAREAWGGFDPIEQVLEYTGGKALAEYDRALVLAVVELDDERLRQVARWCVAQAFHYAGLADRSWVATALTALDAGDRLPPPFATPETAAAHLHADRSHHNPGDGNSLEVTASYSRGRLDPFNCGPIDRPSFALTTIFAALDPDPKKAAFETLYHASVTFQRDARQLHVQLRETFGLPYATA</sequence>
<protein>
    <submittedName>
        <fullName evidence="2">Uncharacterized protein</fullName>
    </submittedName>
</protein>
<dbReference type="EMBL" id="BAWF01000009">
    <property type="protein sequence ID" value="GAF43703.1"/>
    <property type="molecule type" value="Genomic_DNA"/>
</dbReference>
<accession>X0PMK9</accession>
<proteinExistence type="predicted"/>
<gene>
    <name evidence="2" type="ORF">RW1_009_01270</name>
</gene>
<reference evidence="2 3" key="1">
    <citation type="submission" date="2014-02" db="EMBL/GenBank/DDBJ databases">
        <title>Whole genome shotgun sequence of Rhodococcus wratislaviensis NBRC 100605.</title>
        <authorList>
            <person name="Hosoyama A."/>
            <person name="Tsuchikane K."/>
            <person name="Yoshida I."/>
            <person name="Ohji S."/>
            <person name="Ichikawa N."/>
            <person name="Yamazoe A."/>
            <person name="Fujita N."/>
        </authorList>
    </citation>
    <scope>NUCLEOTIDE SEQUENCE [LARGE SCALE GENOMIC DNA]</scope>
    <source>
        <strain evidence="2 3">NBRC 100605</strain>
    </source>
</reference>
<evidence type="ECO:0000256" key="1">
    <source>
        <dbReference type="SAM" id="MobiDB-lite"/>
    </source>
</evidence>
<evidence type="ECO:0000313" key="3">
    <source>
        <dbReference type="Proteomes" id="UP000019491"/>
    </source>
</evidence>
<comment type="caution">
    <text evidence="2">The sequence shown here is derived from an EMBL/GenBank/DDBJ whole genome shotgun (WGS) entry which is preliminary data.</text>
</comment>
<dbReference type="Proteomes" id="UP000019491">
    <property type="component" value="Unassembled WGS sequence"/>
</dbReference>